<keyword evidence="9 14" id="KW-0198">Cysteine biosynthesis</keyword>
<dbReference type="NCBIfam" id="TIGR01139">
    <property type="entry name" value="cysK"/>
    <property type="match status" value="1"/>
</dbReference>
<evidence type="ECO:0000256" key="5">
    <source>
        <dbReference type="ARBA" id="ARBA00019371"/>
    </source>
</evidence>
<evidence type="ECO:0000256" key="11">
    <source>
        <dbReference type="ARBA" id="ARBA00053442"/>
    </source>
</evidence>
<dbReference type="InterPro" id="IPR005856">
    <property type="entry name" value="Cys_synth"/>
</dbReference>
<name>D4YJM3_9MICO</name>
<proteinExistence type="inferred from homology"/>
<gene>
    <name evidence="16" type="primary">cysK</name>
    <name evidence="16" type="ORF">HMPREF0183_0133</name>
</gene>
<dbReference type="GO" id="GO:0004124">
    <property type="term" value="F:cysteine synthase activity"/>
    <property type="evidence" value="ECO:0007669"/>
    <property type="project" value="UniProtKB-UniRule"/>
</dbReference>
<dbReference type="InterPro" id="IPR001926">
    <property type="entry name" value="TrpB-like_PALP"/>
</dbReference>
<dbReference type="FunFam" id="3.40.50.1100:FF:000067">
    <property type="entry name" value="Cysteine synthase"/>
    <property type="match status" value="1"/>
</dbReference>
<evidence type="ECO:0000256" key="9">
    <source>
        <dbReference type="ARBA" id="ARBA00023192"/>
    </source>
</evidence>
<comment type="function">
    <text evidence="11">Catalyzes the conversion of O-acetylserine (OAS) to cysteine through the elimination of acetate and addition of hydrogen sulfide.</text>
</comment>
<dbReference type="SUPFAM" id="SSF53686">
    <property type="entry name" value="Tryptophan synthase beta subunit-like PLP-dependent enzymes"/>
    <property type="match status" value="1"/>
</dbReference>
<dbReference type="PANTHER" id="PTHR10314">
    <property type="entry name" value="CYSTATHIONINE BETA-SYNTHASE"/>
    <property type="match status" value="1"/>
</dbReference>
<comment type="pathway">
    <text evidence="2">Amino-acid biosynthesis; L-cysteine biosynthesis; L-cysteine from L-serine: step 2/2.</text>
</comment>
<feature type="binding site" evidence="12">
    <location>
        <position position="324"/>
    </location>
    <ligand>
        <name>pyridoxal 5'-phosphate</name>
        <dbReference type="ChEBI" id="CHEBI:597326"/>
    </ligand>
</feature>
<dbReference type="Gene3D" id="3.40.50.1100">
    <property type="match status" value="2"/>
</dbReference>
<feature type="modified residue" description="N6-(pyridoxal phosphate)lysine" evidence="13">
    <location>
        <position position="103"/>
    </location>
</feature>
<dbReference type="Proteomes" id="UP000005714">
    <property type="component" value="Unassembled WGS sequence"/>
</dbReference>
<evidence type="ECO:0000256" key="6">
    <source>
        <dbReference type="ARBA" id="ARBA00022605"/>
    </source>
</evidence>
<evidence type="ECO:0000256" key="1">
    <source>
        <dbReference type="ARBA" id="ARBA00001933"/>
    </source>
</evidence>
<dbReference type="eggNOG" id="COG0031">
    <property type="taxonomic scope" value="Bacteria"/>
</dbReference>
<keyword evidence="6 14" id="KW-0028">Amino-acid biosynthesis</keyword>
<accession>D4YJM3</accession>
<dbReference type="PROSITE" id="PS00901">
    <property type="entry name" value="CYS_SYNTHASE"/>
    <property type="match status" value="1"/>
</dbReference>
<dbReference type="EC" id="2.5.1.47" evidence="4 14"/>
<dbReference type="Pfam" id="PF00291">
    <property type="entry name" value="PALP"/>
    <property type="match status" value="1"/>
</dbReference>
<dbReference type="InterPro" id="IPR005859">
    <property type="entry name" value="CysK"/>
</dbReference>
<evidence type="ECO:0000259" key="15">
    <source>
        <dbReference type="Pfam" id="PF00291"/>
    </source>
</evidence>
<evidence type="ECO:0000256" key="12">
    <source>
        <dbReference type="PIRSR" id="PIRSR605856-50"/>
    </source>
</evidence>
<evidence type="ECO:0000256" key="10">
    <source>
        <dbReference type="ARBA" id="ARBA00047931"/>
    </source>
</evidence>
<dbReference type="InterPro" id="IPR001216">
    <property type="entry name" value="P-phosphate_BS"/>
</dbReference>
<keyword evidence="17" id="KW-1185">Reference proteome</keyword>
<evidence type="ECO:0000313" key="17">
    <source>
        <dbReference type="Proteomes" id="UP000005714"/>
    </source>
</evidence>
<dbReference type="NCBIfam" id="TIGR01136">
    <property type="entry name" value="cysKM"/>
    <property type="match status" value="1"/>
</dbReference>
<dbReference type="EMBL" id="ADNU01000007">
    <property type="protein sequence ID" value="EFG48614.1"/>
    <property type="molecule type" value="Genomic_DNA"/>
</dbReference>
<feature type="binding site" evidence="12">
    <location>
        <position position="133"/>
    </location>
    <ligand>
        <name>pyridoxal 5'-phosphate</name>
        <dbReference type="ChEBI" id="CHEBI:597326"/>
    </ligand>
</feature>
<evidence type="ECO:0000256" key="7">
    <source>
        <dbReference type="ARBA" id="ARBA00022679"/>
    </source>
</evidence>
<protein>
    <recommendedName>
        <fullName evidence="5 14">Cysteine synthase</fullName>
        <ecNumber evidence="4 14">2.5.1.47</ecNumber>
    </recommendedName>
</protein>
<comment type="cofactor">
    <cofactor evidence="1 12 14">
        <name>pyridoxal 5'-phosphate</name>
        <dbReference type="ChEBI" id="CHEBI:597326"/>
    </cofactor>
</comment>
<dbReference type="FunFam" id="3.40.50.1100:FF:000002">
    <property type="entry name" value="Cysteine synthase"/>
    <property type="match status" value="1"/>
</dbReference>
<reference evidence="16 17" key="1">
    <citation type="submission" date="2010-04" db="EMBL/GenBank/DDBJ databases">
        <authorList>
            <person name="Qin X."/>
            <person name="Bachman B."/>
            <person name="Battles P."/>
            <person name="Bell A."/>
            <person name="Bess C."/>
            <person name="Bickham C."/>
            <person name="Chaboub L."/>
            <person name="Chen D."/>
            <person name="Coyle M."/>
            <person name="Deiros D.R."/>
            <person name="Dinh H."/>
            <person name="Forbes L."/>
            <person name="Fowler G."/>
            <person name="Francisco L."/>
            <person name="Fu Q."/>
            <person name="Gubbala S."/>
            <person name="Hale W."/>
            <person name="Han Y."/>
            <person name="Hemphill L."/>
            <person name="Highlander S.K."/>
            <person name="Hirani K."/>
            <person name="Hogues M."/>
            <person name="Jackson L."/>
            <person name="Jakkamsetti A."/>
            <person name="Javaid M."/>
            <person name="Jiang H."/>
            <person name="Korchina V."/>
            <person name="Kovar C."/>
            <person name="Lara F."/>
            <person name="Lee S."/>
            <person name="Mata R."/>
            <person name="Mathew T."/>
            <person name="Moen C."/>
            <person name="Morales K."/>
            <person name="Munidasa M."/>
            <person name="Nazareth L."/>
            <person name="Ngo R."/>
            <person name="Nguyen L."/>
            <person name="Okwuonu G."/>
            <person name="Ongeri F."/>
            <person name="Patil S."/>
            <person name="Petrosino J."/>
            <person name="Pham C."/>
            <person name="Pham P."/>
            <person name="Pu L.-L."/>
            <person name="Puazo M."/>
            <person name="Raj R."/>
            <person name="Reid J."/>
            <person name="Rouhana J."/>
            <person name="Saada N."/>
            <person name="Shang Y."/>
            <person name="Simmons D."/>
            <person name="Thornton R."/>
            <person name="Warren J."/>
            <person name="Weissenberger G."/>
            <person name="Zhang J."/>
            <person name="Zhang L."/>
            <person name="Zhou C."/>
            <person name="Zhu D."/>
            <person name="Muzny D."/>
            <person name="Worley K."/>
            <person name="Gibbs R."/>
        </authorList>
    </citation>
    <scope>NUCLEOTIDE SEQUENCE [LARGE SCALE GENOMIC DNA]</scope>
    <source>
        <strain evidence="16 17">ATCC 49030</strain>
    </source>
</reference>
<dbReference type="STRING" id="585530.HMPREF0183_0133"/>
<dbReference type="AlphaFoldDB" id="D4YJM3"/>
<dbReference type="GO" id="GO:0006535">
    <property type="term" value="P:cysteine biosynthetic process from serine"/>
    <property type="evidence" value="ECO:0007669"/>
    <property type="project" value="UniProtKB-UniRule"/>
</dbReference>
<comment type="similarity">
    <text evidence="3 14">Belongs to the cysteine synthase/cystathionine beta-synthase family.</text>
</comment>
<dbReference type="InterPro" id="IPR036052">
    <property type="entry name" value="TrpB-like_PALP_sf"/>
</dbReference>
<feature type="binding site" evidence="12">
    <location>
        <begin position="236"/>
        <end position="240"/>
    </location>
    <ligand>
        <name>pyridoxal 5'-phosphate</name>
        <dbReference type="ChEBI" id="CHEBI:597326"/>
    </ligand>
</feature>
<evidence type="ECO:0000256" key="13">
    <source>
        <dbReference type="PIRSR" id="PIRSR605856-51"/>
    </source>
</evidence>
<evidence type="ECO:0000256" key="14">
    <source>
        <dbReference type="RuleBase" id="RU003985"/>
    </source>
</evidence>
<evidence type="ECO:0000256" key="8">
    <source>
        <dbReference type="ARBA" id="ARBA00022898"/>
    </source>
</evidence>
<dbReference type="GO" id="GO:0005737">
    <property type="term" value="C:cytoplasm"/>
    <property type="evidence" value="ECO:0007669"/>
    <property type="project" value="UniProtKB-ARBA"/>
</dbReference>
<dbReference type="CDD" id="cd01561">
    <property type="entry name" value="CBS_like"/>
    <property type="match status" value="1"/>
</dbReference>
<evidence type="ECO:0000256" key="2">
    <source>
        <dbReference type="ARBA" id="ARBA00004962"/>
    </source>
</evidence>
<organism evidence="16 17">
    <name type="scientific">Brevibacterium mcbrellneri ATCC 49030</name>
    <dbReference type="NCBI Taxonomy" id="585530"/>
    <lineage>
        <taxon>Bacteria</taxon>
        <taxon>Bacillati</taxon>
        <taxon>Actinomycetota</taxon>
        <taxon>Actinomycetes</taxon>
        <taxon>Micrococcales</taxon>
        <taxon>Brevibacteriaceae</taxon>
        <taxon>Brevibacterium</taxon>
    </lineage>
</organism>
<evidence type="ECO:0000256" key="4">
    <source>
        <dbReference type="ARBA" id="ARBA00012681"/>
    </source>
</evidence>
<comment type="catalytic activity">
    <reaction evidence="10 14">
        <text>O-acetyl-L-serine + hydrogen sulfide = L-cysteine + acetate</text>
        <dbReference type="Rhea" id="RHEA:14829"/>
        <dbReference type="ChEBI" id="CHEBI:29919"/>
        <dbReference type="ChEBI" id="CHEBI:30089"/>
        <dbReference type="ChEBI" id="CHEBI:35235"/>
        <dbReference type="ChEBI" id="CHEBI:58340"/>
        <dbReference type="EC" id="2.5.1.47"/>
    </reaction>
</comment>
<dbReference type="InterPro" id="IPR050214">
    <property type="entry name" value="Cys_Synth/Cystath_Beta-Synth"/>
</dbReference>
<feature type="domain" description="Tryptophan synthase beta chain-like PALP" evidence="15">
    <location>
        <begin position="67"/>
        <end position="351"/>
    </location>
</feature>
<keyword evidence="7 14" id="KW-0808">Transferase</keyword>
<evidence type="ECO:0000313" key="16">
    <source>
        <dbReference type="EMBL" id="EFG48614.1"/>
    </source>
</evidence>
<sequence length="369" mass="38946">MGYIIVLKGFSPAWNIVRSCCVTHDDALTTAEAIGWCEGPPDHLHARSGYKQTPKKGPLVNIYANVSEVVGRTPLVKLQKASEETGAEIVGKLEFHNPANSVKDRIGVAMIDAAEKSGELREGGTIVEATSGNTGIALAMVGASRGYRVVLTMPESMSKERRALLRAFGAELVLTPKADGMKGAVAKAEEIGSQDNAVLVRQFENEANAQVHRDTTAQEILNDTDGEVDIFVAGIGTGGTITGVGEVLKEKNKDVQIVAVEPAASPLLSEGKAGPHAIQGIGANFIPGVLNRDIIDEVVTVENEVALETARETAKAEGLLVGISSGAAINAAKRVAARPENKGKRVVVIIPSFGERYLSTPLFAEYMDA</sequence>
<keyword evidence="8 12" id="KW-0663">Pyridoxal phosphate</keyword>
<comment type="caution">
    <text evidence="16">The sequence shown here is derived from an EMBL/GenBank/DDBJ whole genome shotgun (WGS) entry which is preliminary data.</text>
</comment>
<evidence type="ECO:0000256" key="3">
    <source>
        <dbReference type="ARBA" id="ARBA00007103"/>
    </source>
</evidence>